<reference evidence="3 4" key="1">
    <citation type="submission" date="2021-06" db="EMBL/GenBank/DDBJ databases">
        <authorList>
            <person name="Palmer J.M."/>
        </authorList>
    </citation>
    <scope>NUCLEOTIDE SEQUENCE [LARGE SCALE GENOMIC DNA]</scope>
    <source>
        <strain evidence="3 4">GA_2019</strain>
        <tissue evidence="3">Muscle</tissue>
    </source>
</reference>
<name>A0ABV0P3Q4_9TELE</name>
<sequence>VQSDQYIPVEDIHTELLQLEKQLDELEQRGVALEKKLRDTPDGIPYAQFLCHFTQFLTVIQ</sequence>
<organism evidence="3 4">
    <name type="scientific">Goodea atripinnis</name>
    <dbReference type="NCBI Taxonomy" id="208336"/>
    <lineage>
        <taxon>Eukaryota</taxon>
        <taxon>Metazoa</taxon>
        <taxon>Chordata</taxon>
        <taxon>Craniata</taxon>
        <taxon>Vertebrata</taxon>
        <taxon>Euteleostomi</taxon>
        <taxon>Actinopterygii</taxon>
        <taxon>Neopterygii</taxon>
        <taxon>Teleostei</taxon>
        <taxon>Neoteleostei</taxon>
        <taxon>Acanthomorphata</taxon>
        <taxon>Ovalentaria</taxon>
        <taxon>Atherinomorphae</taxon>
        <taxon>Cyprinodontiformes</taxon>
        <taxon>Goodeidae</taxon>
        <taxon>Goodea</taxon>
    </lineage>
</organism>
<evidence type="ECO:0000313" key="4">
    <source>
        <dbReference type="Proteomes" id="UP001476798"/>
    </source>
</evidence>
<dbReference type="EMBL" id="JAHRIO010060820">
    <property type="protein sequence ID" value="MEQ2178338.1"/>
    <property type="molecule type" value="Genomic_DNA"/>
</dbReference>
<keyword evidence="1" id="KW-0175">Coiled coil</keyword>
<feature type="non-terminal residue" evidence="3">
    <location>
        <position position="1"/>
    </location>
</feature>
<accession>A0ABV0P3Q4</accession>
<gene>
    <name evidence="3" type="primary">MICALL1</name>
    <name evidence="3" type="ORF">GOODEAATRI_012960</name>
</gene>
<dbReference type="InterPro" id="IPR022735">
    <property type="entry name" value="bMERB_dom"/>
</dbReference>
<proteinExistence type="predicted"/>
<evidence type="ECO:0000313" key="3">
    <source>
        <dbReference type="EMBL" id="MEQ2178338.1"/>
    </source>
</evidence>
<evidence type="ECO:0000256" key="1">
    <source>
        <dbReference type="SAM" id="Coils"/>
    </source>
</evidence>
<dbReference type="Pfam" id="PF12130">
    <property type="entry name" value="bMERB_dom"/>
    <property type="match status" value="1"/>
</dbReference>
<keyword evidence="4" id="KW-1185">Reference proteome</keyword>
<comment type="caution">
    <text evidence="3">The sequence shown here is derived from an EMBL/GenBank/DDBJ whole genome shotgun (WGS) entry which is preliminary data.</text>
</comment>
<evidence type="ECO:0000259" key="2">
    <source>
        <dbReference type="Pfam" id="PF12130"/>
    </source>
</evidence>
<protein>
    <submittedName>
        <fullName evidence="3">MICAL-like protein 1</fullName>
    </submittedName>
</protein>
<feature type="coiled-coil region" evidence="1">
    <location>
        <begin position="9"/>
        <end position="36"/>
    </location>
</feature>
<feature type="domain" description="BMERB" evidence="2">
    <location>
        <begin position="12"/>
        <end position="39"/>
    </location>
</feature>
<dbReference type="Proteomes" id="UP001476798">
    <property type="component" value="Unassembled WGS sequence"/>
</dbReference>